<evidence type="ECO:0000313" key="11">
    <source>
        <dbReference type="EMBL" id="EJS44499.1"/>
    </source>
</evidence>
<dbReference type="Pfam" id="PF12589">
    <property type="entry name" value="WBS_methylT"/>
    <property type="match status" value="1"/>
</dbReference>
<gene>
    <name evidence="11" type="ORF">SU7_0382</name>
</gene>
<evidence type="ECO:0000259" key="10">
    <source>
        <dbReference type="Pfam" id="PF12589"/>
    </source>
</evidence>
<evidence type="ECO:0000256" key="4">
    <source>
        <dbReference type="ARBA" id="ARBA00022490"/>
    </source>
</evidence>
<feature type="domain" description="18S rRNA (guanine(1575)-N(7))-methyltransferase Bud23 C-terminal" evidence="10">
    <location>
        <begin position="225"/>
        <end position="273"/>
    </location>
</feature>
<dbReference type="FunFam" id="3.40.50.150:FF:000017">
    <property type="entry name" value="probable 18S rRNA (Guanine-N(7))-methyltransferase"/>
    <property type="match status" value="1"/>
</dbReference>
<dbReference type="Pfam" id="PF08241">
    <property type="entry name" value="Methyltransf_11"/>
    <property type="match status" value="1"/>
</dbReference>
<organism evidence="11 12">
    <name type="scientific">Saccharomyces arboricola (strain H-6 / AS 2.3317 / CBS 10644)</name>
    <name type="common">Yeast</name>
    <dbReference type="NCBI Taxonomy" id="1160507"/>
    <lineage>
        <taxon>Eukaryota</taxon>
        <taxon>Fungi</taxon>
        <taxon>Dikarya</taxon>
        <taxon>Ascomycota</taxon>
        <taxon>Saccharomycotina</taxon>
        <taxon>Saccharomycetes</taxon>
        <taxon>Saccharomycetales</taxon>
        <taxon>Saccharomycetaceae</taxon>
        <taxon>Saccharomyces</taxon>
    </lineage>
</organism>
<protein>
    <submittedName>
        <fullName evidence="11">Bud23p</fullName>
    </submittedName>
</protein>
<dbReference type="InterPro" id="IPR029063">
    <property type="entry name" value="SAM-dependent_MTases_sf"/>
</dbReference>
<keyword evidence="12" id="KW-1185">Reference proteome</keyword>
<dbReference type="OrthoDB" id="2877at2759"/>
<keyword evidence="4" id="KW-0963">Cytoplasm</keyword>
<accession>J8QA74</accession>
<dbReference type="InterPro" id="IPR039769">
    <property type="entry name" value="Bud23-like"/>
</dbReference>
<dbReference type="HOGENOM" id="CLU_055194_0_2_1"/>
<dbReference type="Gene3D" id="3.40.50.150">
    <property type="entry name" value="Vaccinia Virus protein VP39"/>
    <property type="match status" value="1"/>
</dbReference>
<dbReference type="InterPro" id="IPR022238">
    <property type="entry name" value="Bud23_C"/>
</dbReference>
<dbReference type="PANTHER" id="PTHR12734:SF0">
    <property type="entry name" value="18S RRNA (GUANINE-N(7))-METHYLTRANSFERASE-RELATED"/>
    <property type="match status" value="1"/>
</dbReference>
<dbReference type="AlphaFoldDB" id="J8QA74"/>
<keyword evidence="7" id="KW-0949">S-adenosyl-L-methionine</keyword>
<dbReference type="GO" id="GO:0016435">
    <property type="term" value="F:rRNA (guanine) methyltransferase activity"/>
    <property type="evidence" value="ECO:0007669"/>
    <property type="project" value="InterPro"/>
</dbReference>
<keyword evidence="6" id="KW-0808">Transferase</keyword>
<comment type="caution">
    <text evidence="11">The sequence shown here is derived from an EMBL/GenBank/DDBJ whole genome shotgun (WGS) entry which is preliminary data.</text>
</comment>
<comment type="similarity">
    <text evidence="3">Belongs to the class I-like SAM-binding methyltransferase superfamily. BUD23/WBSCR22 family.</text>
</comment>
<evidence type="ECO:0000313" key="12">
    <source>
        <dbReference type="Proteomes" id="UP000006968"/>
    </source>
</evidence>
<keyword evidence="5" id="KW-0489">Methyltransferase</keyword>
<proteinExistence type="inferred from homology"/>
<dbReference type="PANTHER" id="PTHR12734">
    <property type="entry name" value="METHYLTRANSFERASE-RELATED"/>
    <property type="match status" value="1"/>
</dbReference>
<dbReference type="GO" id="GO:0070476">
    <property type="term" value="P:rRNA (guanine-N7)-methylation"/>
    <property type="evidence" value="ECO:0007669"/>
    <property type="project" value="InterPro"/>
</dbReference>
<dbReference type="GO" id="GO:0005737">
    <property type="term" value="C:cytoplasm"/>
    <property type="evidence" value="ECO:0007669"/>
    <property type="project" value="UniProtKB-SubCell"/>
</dbReference>
<reference evidence="11 12" key="1">
    <citation type="journal article" date="2013" name="BMC Genomics">
        <title>High quality de novo sequencing and assembly of the Saccharomyces arboricolus genome.</title>
        <authorList>
            <person name="Liti G."/>
            <person name="Nguyen Ba A.N."/>
            <person name="Blythe M."/>
            <person name="Mueller C.A."/>
            <person name="Bergstroem A."/>
            <person name="Cubillos F.A."/>
            <person name="Dafhnis-Calas F."/>
            <person name="Khoshraftar S."/>
            <person name="Malla S."/>
            <person name="Mehta N."/>
            <person name="Siow C.C."/>
            <person name="Warringer J."/>
            <person name="Moses A.M."/>
            <person name="Louis E.J."/>
            <person name="Nieduszynski C.A."/>
        </authorList>
    </citation>
    <scope>NUCLEOTIDE SEQUENCE [LARGE SCALE GENOMIC DNA]</scope>
    <source>
        <strain evidence="12">H-6 / AS 2.3317 / CBS 10644</strain>
    </source>
</reference>
<dbReference type="EMBL" id="ALIE01000023">
    <property type="protein sequence ID" value="EJS44499.1"/>
    <property type="molecule type" value="Genomic_DNA"/>
</dbReference>
<comment type="subcellular location">
    <subcellularLocation>
        <location evidence="2">Cytoplasm</location>
    </subcellularLocation>
    <subcellularLocation>
        <location evidence="1">Nucleus</location>
    </subcellularLocation>
</comment>
<evidence type="ECO:0000256" key="5">
    <source>
        <dbReference type="ARBA" id="ARBA00022603"/>
    </source>
</evidence>
<evidence type="ECO:0000256" key="2">
    <source>
        <dbReference type="ARBA" id="ARBA00004496"/>
    </source>
</evidence>
<sequence>MSRPEDLAPPEIFYNDSEAHKYTGSTRVQHIQAKMTLRALELLNLQPCSFILDIGCGSGLSGEILTQEGEHVWCGLDISPSMLATGLGRELEGDLMLQDMGSGVPFRAGSFDAAISISAIQWLCNADTSYNDPKQRMMRFFNTLYAALKKGGKFVAQFYPKNDQQVEDILKSAKVAGFSGGLVVDDPESKKNKKYYLVLSSGAPPLGEEQVNLDGVTMDEEDANVKRKQLRQRVKGAKDRESAKTFILRKKELMKRRGRKVAKDSKFTGRKRRHRF</sequence>
<evidence type="ECO:0000256" key="1">
    <source>
        <dbReference type="ARBA" id="ARBA00004123"/>
    </source>
</evidence>
<evidence type="ECO:0000256" key="8">
    <source>
        <dbReference type="ARBA" id="ARBA00023242"/>
    </source>
</evidence>
<keyword evidence="8" id="KW-0539">Nucleus</keyword>
<evidence type="ECO:0000256" key="6">
    <source>
        <dbReference type="ARBA" id="ARBA00022679"/>
    </source>
</evidence>
<evidence type="ECO:0000259" key="9">
    <source>
        <dbReference type="Pfam" id="PF08241"/>
    </source>
</evidence>
<dbReference type="Proteomes" id="UP000006968">
    <property type="component" value="Chromosome III"/>
</dbReference>
<feature type="domain" description="Methyltransferase type 11" evidence="9">
    <location>
        <begin position="52"/>
        <end position="155"/>
    </location>
</feature>
<dbReference type="SUPFAM" id="SSF53335">
    <property type="entry name" value="S-adenosyl-L-methionine-dependent methyltransferases"/>
    <property type="match status" value="1"/>
</dbReference>
<dbReference type="GO" id="GO:0005730">
    <property type="term" value="C:nucleolus"/>
    <property type="evidence" value="ECO:0007669"/>
    <property type="project" value="UniProtKB-ARBA"/>
</dbReference>
<name>J8QA74_SACAR</name>
<evidence type="ECO:0000256" key="7">
    <source>
        <dbReference type="ARBA" id="ARBA00022691"/>
    </source>
</evidence>
<dbReference type="CDD" id="cd02440">
    <property type="entry name" value="AdoMet_MTases"/>
    <property type="match status" value="1"/>
</dbReference>
<evidence type="ECO:0000256" key="3">
    <source>
        <dbReference type="ARBA" id="ARBA00005547"/>
    </source>
</evidence>
<dbReference type="InterPro" id="IPR013216">
    <property type="entry name" value="Methyltransf_11"/>
</dbReference>